<dbReference type="GO" id="GO:0046872">
    <property type="term" value="F:metal ion binding"/>
    <property type="evidence" value="ECO:0007669"/>
    <property type="project" value="UniProtKB-KW"/>
</dbReference>
<comment type="catalytic activity">
    <reaction evidence="5">
        <text>(6S)-5-formyl-5,6,7,8-tetrahydrofolate + ATP = (6R)-5,10-methenyltetrahydrofolate + ADP + phosphate</text>
        <dbReference type="Rhea" id="RHEA:10488"/>
        <dbReference type="ChEBI" id="CHEBI:30616"/>
        <dbReference type="ChEBI" id="CHEBI:43474"/>
        <dbReference type="ChEBI" id="CHEBI:57455"/>
        <dbReference type="ChEBI" id="CHEBI:57457"/>
        <dbReference type="ChEBI" id="CHEBI:456216"/>
        <dbReference type="EC" id="6.3.3.2"/>
    </reaction>
</comment>
<gene>
    <name evidence="6" type="ORF">D3Y59_12180</name>
</gene>
<evidence type="ECO:0000256" key="1">
    <source>
        <dbReference type="ARBA" id="ARBA00010638"/>
    </source>
</evidence>
<keyword evidence="5" id="KW-0479">Metal-binding</keyword>
<keyword evidence="3 4" id="KW-0067">ATP-binding</keyword>
<name>A0A3B7RTZ8_9BACT</name>
<proteinExistence type="inferred from homology"/>
<dbReference type="InterPro" id="IPR002698">
    <property type="entry name" value="FTHF_cligase"/>
</dbReference>
<dbReference type="Proteomes" id="UP000262802">
    <property type="component" value="Chromosome"/>
</dbReference>
<dbReference type="GO" id="GO:0005524">
    <property type="term" value="F:ATP binding"/>
    <property type="evidence" value="ECO:0007669"/>
    <property type="project" value="UniProtKB-KW"/>
</dbReference>
<evidence type="ECO:0000313" key="7">
    <source>
        <dbReference type="Proteomes" id="UP000262802"/>
    </source>
</evidence>
<dbReference type="RefSeq" id="WP_119445302.1">
    <property type="nucleotide sequence ID" value="NZ_CP032317.1"/>
</dbReference>
<dbReference type="NCBIfam" id="TIGR02727">
    <property type="entry name" value="MTHFS_bact"/>
    <property type="match status" value="1"/>
</dbReference>
<dbReference type="GO" id="GO:0030272">
    <property type="term" value="F:5-formyltetrahydrofolate cyclo-ligase activity"/>
    <property type="evidence" value="ECO:0007669"/>
    <property type="project" value="UniProtKB-EC"/>
</dbReference>
<feature type="binding site" evidence="4">
    <location>
        <begin position="134"/>
        <end position="142"/>
    </location>
    <ligand>
        <name>ATP</name>
        <dbReference type="ChEBI" id="CHEBI:30616"/>
    </ligand>
</feature>
<dbReference type="EC" id="6.3.3.2" evidence="5"/>
<comment type="similarity">
    <text evidence="1 5">Belongs to the 5-formyltetrahydrofolate cyclo-ligase family.</text>
</comment>
<dbReference type="Gene3D" id="3.40.50.10420">
    <property type="entry name" value="NagB/RpiA/CoA transferase-like"/>
    <property type="match status" value="1"/>
</dbReference>
<evidence type="ECO:0000256" key="3">
    <source>
        <dbReference type="ARBA" id="ARBA00022840"/>
    </source>
</evidence>
<comment type="cofactor">
    <cofactor evidence="5">
        <name>Mg(2+)</name>
        <dbReference type="ChEBI" id="CHEBI:18420"/>
    </cofactor>
</comment>
<keyword evidence="2 4" id="KW-0547">Nucleotide-binding</keyword>
<evidence type="ECO:0000313" key="6">
    <source>
        <dbReference type="EMBL" id="AYA37737.1"/>
    </source>
</evidence>
<dbReference type="Pfam" id="PF01812">
    <property type="entry name" value="5-FTHF_cyc-lig"/>
    <property type="match status" value="1"/>
</dbReference>
<accession>A0A3B7RTZ8</accession>
<dbReference type="InterPro" id="IPR037171">
    <property type="entry name" value="NagB/RpiA_transferase-like"/>
</dbReference>
<feature type="binding site" evidence="4">
    <location>
        <position position="49"/>
    </location>
    <ligand>
        <name>substrate</name>
    </ligand>
</feature>
<dbReference type="AlphaFoldDB" id="A0A3B7RTZ8"/>
<dbReference type="SUPFAM" id="SSF100950">
    <property type="entry name" value="NagB/RpiA/CoA transferase-like"/>
    <property type="match status" value="1"/>
</dbReference>
<dbReference type="KEGG" id="hyh:D3Y59_12180"/>
<organism evidence="6 7">
    <name type="scientific">Hymenobacter oligotrophus</name>
    <dbReference type="NCBI Taxonomy" id="2319843"/>
    <lineage>
        <taxon>Bacteria</taxon>
        <taxon>Pseudomonadati</taxon>
        <taxon>Bacteroidota</taxon>
        <taxon>Cytophagia</taxon>
        <taxon>Cytophagales</taxon>
        <taxon>Hymenobacteraceae</taxon>
        <taxon>Hymenobacter</taxon>
    </lineage>
</organism>
<dbReference type="GO" id="GO:0035999">
    <property type="term" value="P:tetrahydrofolate interconversion"/>
    <property type="evidence" value="ECO:0007669"/>
    <property type="project" value="TreeGrafter"/>
</dbReference>
<feature type="binding site" evidence="4">
    <location>
        <begin position="3"/>
        <end position="7"/>
    </location>
    <ligand>
        <name>ATP</name>
        <dbReference type="ChEBI" id="CHEBI:30616"/>
    </ligand>
</feature>
<keyword evidence="6" id="KW-0436">Ligase</keyword>
<dbReference type="PANTHER" id="PTHR23407:SF1">
    <property type="entry name" value="5-FORMYLTETRAHYDROFOLATE CYCLO-LIGASE"/>
    <property type="match status" value="1"/>
</dbReference>
<feature type="binding site" evidence="4">
    <location>
        <position position="56"/>
    </location>
    <ligand>
        <name>substrate</name>
    </ligand>
</feature>
<keyword evidence="5" id="KW-0460">Magnesium</keyword>
<dbReference type="EMBL" id="CP032317">
    <property type="protein sequence ID" value="AYA37737.1"/>
    <property type="molecule type" value="Genomic_DNA"/>
</dbReference>
<evidence type="ECO:0000256" key="5">
    <source>
        <dbReference type="RuleBase" id="RU361279"/>
    </source>
</evidence>
<sequence length="196" mass="22305">MLKADLRREMLARRRALSNAELARRSAELAAHLFAEFDLGAWRTVHVFLPLERQREPDTWLIIRRLWAYFPRVQVVVPVVQLDGQLTHRLLGPETELQPNTWGIPEPLGAPAVAATNIDAVLLPLLAFDVQGHRVGYGKGFYDRFLQECPKAQRIGLSLEPPVERITDAWPGDVPLHACIAPERVWWFDEPQHAGE</sequence>
<protein>
    <recommendedName>
        <fullName evidence="5">5-formyltetrahydrofolate cyclo-ligase</fullName>
        <ecNumber evidence="5">6.3.3.2</ecNumber>
    </recommendedName>
</protein>
<dbReference type="PANTHER" id="PTHR23407">
    <property type="entry name" value="ATPASE INHIBITOR/5-FORMYLTETRAHYDROFOLATE CYCLO-LIGASE"/>
    <property type="match status" value="1"/>
</dbReference>
<evidence type="ECO:0000256" key="4">
    <source>
        <dbReference type="PIRSR" id="PIRSR006806-1"/>
    </source>
</evidence>
<keyword evidence="7" id="KW-1185">Reference proteome</keyword>
<evidence type="ECO:0000256" key="2">
    <source>
        <dbReference type="ARBA" id="ARBA00022741"/>
    </source>
</evidence>
<dbReference type="OrthoDB" id="9801938at2"/>
<reference evidence="6 7" key="1">
    <citation type="submission" date="2018-09" db="EMBL/GenBank/DDBJ databases">
        <title>Hymenobacter medium sp. nov., isolated from R2A medium.</title>
        <authorList>
            <person name="Yingchao G."/>
        </authorList>
    </citation>
    <scope>NUCLEOTIDE SEQUENCE [LARGE SCALE GENOMIC DNA]</scope>
    <source>
        <strain evidence="7">sh-6</strain>
    </source>
</reference>
<dbReference type="GO" id="GO:0009396">
    <property type="term" value="P:folic acid-containing compound biosynthetic process"/>
    <property type="evidence" value="ECO:0007669"/>
    <property type="project" value="TreeGrafter"/>
</dbReference>
<dbReference type="InterPro" id="IPR024185">
    <property type="entry name" value="FTHF_cligase-like_sf"/>
</dbReference>
<dbReference type="PIRSF" id="PIRSF006806">
    <property type="entry name" value="FTHF_cligase"/>
    <property type="match status" value="1"/>
</dbReference>